<evidence type="ECO:0008006" key="3">
    <source>
        <dbReference type="Google" id="ProtNLM"/>
    </source>
</evidence>
<dbReference type="InterPro" id="IPR008767">
    <property type="entry name" value="Phage_SPP1_head-tail_adaptor"/>
</dbReference>
<dbReference type="InterPro" id="IPR038666">
    <property type="entry name" value="SSP1_head-tail_sf"/>
</dbReference>
<dbReference type="RefSeq" id="WP_021247014.1">
    <property type="nucleotide sequence ID" value="NZ_ATIB01000088.1"/>
</dbReference>
<dbReference type="eggNOG" id="ENOG502ZZI6">
    <property type="taxonomic scope" value="Bacteria"/>
</dbReference>
<sequence length="107" mass="11820">MKSGPRHDLIVIERATITRNPYNEPVETWTEYCREYAAVYYGNGTEQREAAQTQASQVASFEVLANSKTRTISVTDRISFGGGLWDIRSVAPIGRDGVKINAVRAAA</sequence>
<comment type="caution">
    <text evidence="1">The sequence shown here is derived from an EMBL/GenBank/DDBJ whole genome shotgun (WGS) entry which is preliminary data.</text>
</comment>
<evidence type="ECO:0000313" key="2">
    <source>
        <dbReference type="Proteomes" id="UP000015524"/>
    </source>
</evidence>
<protein>
    <recommendedName>
        <fullName evidence="3">Head-tail adaptor protein</fullName>
    </recommendedName>
</protein>
<dbReference type="OrthoDB" id="7478004at2"/>
<name>T0FZQ5_9SPHN</name>
<organism evidence="1 2">
    <name type="scientific">Sphingobium baderi LL03</name>
    <dbReference type="NCBI Taxonomy" id="1114964"/>
    <lineage>
        <taxon>Bacteria</taxon>
        <taxon>Pseudomonadati</taxon>
        <taxon>Pseudomonadota</taxon>
        <taxon>Alphaproteobacteria</taxon>
        <taxon>Sphingomonadales</taxon>
        <taxon>Sphingomonadaceae</taxon>
        <taxon>Sphingobium</taxon>
    </lineage>
</organism>
<evidence type="ECO:0000313" key="1">
    <source>
        <dbReference type="EMBL" id="EQA96845.1"/>
    </source>
</evidence>
<dbReference type="AlphaFoldDB" id="T0FZQ5"/>
<dbReference type="Gene3D" id="2.40.10.270">
    <property type="entry name" value="Bacteriophage SPP1 head-tail adaptor protein"/>
    <property type="match status" value="1"/>
</dbReference>
<reference evidence="1 2" key="1">
    <citation type="journal article" date="2013" name="Genome Announc.">
        <title>Draft Genome Sequence of a Hexachlorocyclohexane-Degrading Bacterium, Sphingobium baderi Strain LL03T.</title>
        <authorList>
            <person name="Kaur J."/>
            <person name="Verma H."/>
            <person name="Tripathi C."/>
            <person name="Khurana J.P."/>
            <person name="Lal R."/>
        </authorList>
    </citation>
    <scope>NUCLEOTIDE SEQUENCE [LARGE SCALE GENOMIC DNA]</scope>
    <source>
        <strain evidence="1 2">LL03</strain>
    </source>
</reference>
<gene>
    <name evidence="1" type="ORF">L485_22455</name>
</gene>
<dbReference type="Pfam" id="PF05521">
    <property type="entry name" value="Phage_HCP"/>
    <property type="match status" value="1"/>
</dbReference>
<dbReference type="Proteomes" id="UP000015524">
    <property type="component" value="Unassembled WGS sequence"/>
</dbReference>
<proteinExistence type="predicted"/>
<dbReference type="PATRIC" id="fig|1114964.3.peg.4405"/>
<dbReference type="EMBL" id="ATIB01000088">
    <property type="protein sequence ID" value="EQA96845.1"/>
    <property type="molecule type" value="Genomic_DNA"/>
</dbReference>
<keyword evidence="2" id="KW-1185">Reference proteome</keyword>
<accession>T0FZQ5</accession>